<feature type="domain" description="FMN-binding" evidence="7">
    <location>
        <begin position="103"/>
        <end position="195"/>
    </location>
</feature>
<keyword evidence="6" id="KW-1003">Cell membrane</keyword>
<protein>
    <recommendedName>
        <fullName evidence="6">Ion-translocating oxidoreductase complex subunit G</fullName>
        <ecNumber evidence="6">7.-.-.-</ecNumber>
    </recommendedName>
    <alternativeName>
        <fullName evidence="6">Rnf electron transport complex subunit G</fullName>
    </alternativeName>
</protein>
<evidence type="ECO:0000256" key="6">
    <source>
        <dbReference type="HAMAP-Rule" id="MF_00479"/>
    </source>
</evidence>
<comment type="caution">
    <text evidence="8">The sequence shown here is derived from an EMBL/GenBank/DDBJ whole genome shotgun (WGS) entry which is preliminary data.</text>
</comment>
<keyword evidence="6" id="KW-1133">Transmembrane helix</keyword>
<evidence type="ECO:0000256" key="3">
    <source>
        <dbReference type="ARBA" id="ARBA00022630"/>
    </source>
</evidence>
<dbReference type="GO" id="GO:0009055">
    <property type="term" value="F:electron transfer activity"/>
    <property type="evidence" value="ECO:0007669"/>
    <property type="project" value="InterPro"/>
</dbReference>
<dbReference type="NCBIfam" id="TIGR01947">
    <property type="entry name" value="rnfG"/>
    <property type="match status" value="1"/>
</dbReference>
<evidence type="ECO:0000256" key="4">
    <source>
        <dbReference type="ARBA" id="ARBA00022643"/>
    </source>
</evidence>
<keyword evidence="4 6" id="KW-0288">FMN</keyword>
<keyword evidence="2 6" id="KW-0597">Phosphoprotein</keyword>
<evidence type="ECO:0000256" key="2">
    <source>
        <dbReference type="ARBA" id="ARBA00022553"/>
    </source>
</evidence>
<dbReference type="InterPro" id="IPR007329">
    <property type="entry name" value="FMN-bd"/>
</dbReference>
<comment type="similarity">
    <text evidence="6">Belongs to the RnfG family.</text>
</comment>
<name>W6M1N5_9GAMM</name>
<keyword evidence="6" id="KW-0812">Transmembrane</keyword>
<dbReference type="Proteomes" id="UP000035760">
    <property type="component" value="Unassembled WGS sequence"/>
</dbReference>
<keyword evidence="6" id="KW-0997">Cell inner membrane</keyword>
<comment type="function">
    <text evidence="6">Part of a membrane-bound complex that couples electron transfer with translocation of ions across the membrane.</text>
</comment>
<evidence type="ECO:0000256" key="5">
    <source>
        <dbReference type="ARBA" id="ARBA00022982"/>
    </source>
</evidence>
<keyword evidence="6" id="KW-0472">Membrane</keyword>
<comment type="cofactor">
    <cofactor evidence="6">
        <name>FMN</name>
        <dbReference type="ChEBI" id="CHEBI:58210"/>
    </cofactor>
</comment>
<comment type="subunit">
    <text evidence="6">The complex is composed of six subunits: RnfA, RnfB, RnfC, RnfD, RnfE and RnfG.</text>
</comment>
<dbReference type="PANTHER" id="PTHR36118">
    <property type="entry name" value="ION-TRANSLOCATING OXIDOREDUCTASE COMPLEX SUBUNIT G"/>
    <property type="match status" value="1"/>
</dbReference>
<dbReference type="HAMAP" id="MF_00479">
    <property type="entry name" value="RsxG_RnfG"/>
    <property type="match status" value="1"/>
</dbReference>
<dbReference type="GO" id="GO:0022900">
    <property type="term" value="P:electron transport chain"/>
    <property type="evidence" value="ECO:0007669"/>
    <property type="project" value="UniProtKB-UniRule"/>
</dbReference>
<dbReference type="NCBIfam" id="NF002519">
    <property type="entry name" value="PRK01908.1"/>
    <property type="match status" value="1"/>
</dbReference>
<dbReference type="RefSeq" id="WP_082161051.1">
    <property type="nucleotide sequence ID" value="NZ_CBTJ020000020.1"/>
</dbReference>
<dbReference type="AlphaFoldDB" id="W6M1N5"/>
<reference evidence="8" key="1">
    <citation type="submission" date="2013-07" db="EMBL/GenBank/DDBJ databases">
        <authorList>
            <person name="McIlroy S."/>
        </authorList>
    </citation>
    <scope>NUCLEOTIDE SEQUENCE [LARGE SCALE GENOMIC DNA]</scope>
    <source>
        <strain evidence="8">Run_A_D11</strain>
    </source>
</reference>
<evidence type="ECO:0000259" key="7">
    <source>
        <dbReference type="SMART" id="SM00900"/>
    </source>
</evidence>
<evidence type="ECO:0000313" key="8">
    <source>
        <dbReference type="EMBL" id="CDI01342.1"/>
    </source>
</evidence>
<dbReference type="Pfam" id="PF04205">
    <property type="entry name" value="FMN_bind"/>
    <property type="match status" value="1"/>
</dbReference>
<keyword evidence="3 6" id="KW-0285">Flavoprotein</keyword>
<proteinExistence type="inferred from homology"/>
<accession>W6M1N5</accession>
<dbReference type="SMART" id="SM00900">
    <property type="entry name" value="FMN_bind"/>
    <property type="match status" value="1"/>
</dbReference>
<organism evidence="8 9">
    <name type="scientific">Candidatus Competibacter denitrificans Run_A_D11</name>
    <dbReference type="NCBI Taxonomy" id="1400863"/>
    <lineage>
        <taxon>Bacteria</taxon>
        <taxon>Pseudomonadati</taxon>
        <taxon>Pseudomonadota</taxon>
        <taxon>Gammaproteobacteria</taxon>
        <taxon>Candidatus Competibacteraceae</taxon>
        <taxon>Candidatus Competibacter</taxon>
    </lineage>
</organism>
<keyword evidence="1 6" id="KW-0813">Transport</keyword>
<reference evidence="8" key="2">
    <citation type="submission" date="2014-03" db="EMBL/GenBank/DDBJ databases">
        <title>Candidatus Competibacter-lineage genomes retrieved from metagenomes reveal functional metabolic diversity.</title>
        <authorList>
            <person name="McIlroy S.J."/>
            <person name="Albertsen M."/>
            <person name="Andresen E.K."/>
            <person name="Saunders A.M."/>
            <person name="Kristiansen R."/>
            <person name="Stokholm-Bjerregaard M."/>
            <person name="Nielsen K.L."/>
            <person name="Nielsen P.H."/>
        </authorList>
    </citation>
    <scope>NUCLEOTIDE SEQUENCE</scope>
    <source>
        <strain evidence="8">Run_A_D11</strain>
    </source>
</reference>
<keyword evidence="6" id="KW-1278">Translocase</keyword>
<evidence type="ECO:0000256" key="1">
    <source>
        <dbReference type="ARBA" id="ARBA00022448"/>
    </source>
</evidence>
<dbReference type="EC" id="7.-.-.-" evidence="6"/>
<evidence type="ECO:0000313" key="9">
    <source>
        <dbReference type="Proteomes" id="UP000035760"/>
    </source>
</evidence>
<dbReference type="GO" id="GO:0010181">
    <property type="term" value="F:FMN binding"/>
    <property type="evidence" value="ECO:0007669"/>
    <property type="project" value="InterPro"/>
</dbReference>
<dbReference type="OrthoDB" id="9784165at2"/>
<feature type="modified residue" description="FMN phosphoryl threonine" evidence="6">
    <location>
        <position position="178"/>
    </location>
</feature>
<dbReference type="GO" id="GO:0005886">
    <property type="term" value="C:plasma membrane"/>
    <property type="evidence" value="ECO:0007669"/>
    <property type="project" value="UniProtKB-SubCell"/>
</dbReference>
<keyword evidence="5 6" id="KW-0249">Electron transport</keyword>
<dbReference type="EMBL" id="CBTJ020000020">
    <property type="protein sequence ID" value="CDI01342.1"/>
    <property type="molecule type" value="Genomic_DNA"/>
</dbReference>
<sequence length="214" mass="23013">MTPLRSMGIAALILTGFATVGTVLVAVTYTSTKDIIAEAQRAALEASLNQLVPADRYDNRVVEDQIEVVAPEWLGTDEPVAVYRARKNGQPVALFATPTAPDGYSGPIQLLVGVYADGALAGVRVLAHKETPGLGDGIDEKRSPWILAFAGKSLENPWPDAWKVKKDGGVFDQFTGATITPRAVVKATRKFLDYVRTHREQLFAVPPTAKGQLS</sequence>
<comment type="subcellular location">
    <subcellularLocation>
        <location evidence="6">Cell inner membrane</location>
        <topology evidence="6">Single-pass membrane protein</topology>
    </subcellularLocation>
</comment>
<dbReference type="STRING" id="1400863.BN873_150130"/>
<dbReference type="InterPro" id="IPR010209">
    <property type="entry name" value="Ion_transpt_RnfG/RsxG"/>
</dbReference>
<gene>
    <name evidence="6" type="primary">rnfG</name>
    <name evidence="8" type="ORF">BN873_150130</name>
</gene>
<keyword evidence="9" id="KW-1185">Reference proteome</keyword>
<dbReference type="PANTHER" id="PTHR36118:SF1">
    <property type="entry name" value="ION-TRANSLOCATING OXIDOREDUCTASE COMPLEX SUBUNIT G"/>
    <property type="match status" value="1"/>
</dbReference>
<dbReference type="PIRSF" id="PIRSF006091">
    <property type="entry name" value="E_trnsport_RnfG"/>
    <property type="match status" value="1"/>
</dbReference>